<feature type="compositionally biased region" description="Polar residues" evidence="1">
    <location>
        <begin position="293"/>
        <end position="307"/>
    </location>
</feature>
<dbReference type="Proteomes" id="UP000781932">
    <property type="component" value="Unassembled WGS sequence"/>
</dbReference>
<dbReference type="AlphaFoldDB" id="A0A9P6LQI1"/>
<sequence length="433" mass="47395">MSTNSVPSDYVQGFARLVGSVKTAVDEYNAAFRKDNLVFLAPILNDEYKIDKLQLVRDEARSNEGDASSTAGCPSSPSEPFTGDDRTAKSVTFAPEEHLISEHGSVCSSPRATSPSRPLTEPIVIDSSSDIDSSTVGPSSDTEFVNESWPPDSITVDRYHSTEVRSRTSRSKSRIPEDERSAPRVRDSTNGFGFIRPSAVPSRGESPINVSRSRVISMCRSEAPPPSDRSQTVRLSPNLPMDDTQTSANPFIEDETGQRVKSSTTNAQEEGQLLEDGDVNSQQTSHIDPEVNQHFQRSPAVSPSSRDNAIFAPASGGKSPVTPAERDTAIDAQKSPAVKARARTPPPQRHPRRNPNGHRKSHQPWQNVGSDSMRGGSRCVQSRPSARWSPILPWSPNRKRAIEASWRQTLDFTIRGMDISNGLFTDRGDDSDD</sequence>
<evidence type="ECO:0000256" key="1">
    <source>
        <dbReference type="SAM" id="MobiDB-lite"/>
    </source>
</evidence>
<organism evidence="2 3">
    <name type="scientific">Colletotrichum karsti</name>
    <dbReference type="NCBI Taxonomy" id="1095194"/>
    <lineage>
        <taxon>Eukaryota</taxon>
        <taxon>Fungi</taxon>
        <taxon>Dikarya</taxon>
        <taxon>Ascomycota</taxon>
        <taxon>Pezizomycotina</taxon>
        <taxon>Sordariomycetes</taxon>
        <taxon>Hypocreomycetidae</taxon>
        <taxon>Glomerellales</taxon>
        <taxon>Glomerellaceae</taxon>
        <taxon>Colletotrichum</taxon>
        <taxon>Colletotrichum boninense species complex</taxon>
    </lineage>
</organism>
<gene>
    <name evidence="2" type="ORF">CkaCkLH20_00276</name>
</gene>
<protein>
    <submittedName>
        <fullName evidence="2">Uncharacterized protein</fullName>
    </submittedName>
</protein>
<feature type="compositionally biased region" description="Basic and acidic residues" evidence="1">
    <location>
        <begin position="174"/>
        <end position="187"/>
    </location>
</feature>
<comment type="caution">
    <text evidence="2">The sequence shown here is derived from an EMBL/GenBank/DDBJ whole genome shotgun (WGS) entry which is preliminary data.</text>
</comment>
<feature type="region of interest" description="Disordered" evidence="1">
    <location>
        <begin position="99"/>
        <end position="393"/>
    </location>
</feature>
<evidence type="ECO:0000313" key="3">
    <source>
        <dbReference type="Proteomes" id="UP000781932"/>
    </source>
</evidence>
<reference evidence="2" key="2">
    <citation type="submission" date="2020-11" db="EMBL/GenBank/DDBJ databases">
        <title>Whole genome sequencing of Colletotrichum sp.</title>
        <authorList>
            <person name="Li H."/>
        </authorList>
    </citation>
    <scope>NUCLEOTIDE SEQUENCE</scope>
    <source>
        <strain evidence="2">CkLH20</strain>
    </source>
</reference>
<dbReference type="GeneID" id="62156070"/>
<dbReference type="EMBL" id="JAATWM020000001">
    <property type="protein sequence ID" value="KAF9882240.1"/>
    <property type="molecule type" value="Genomic_DNA"/>
</dbReference>
<dbReference type="RefSeq" id="XP_038751701.1">
    <property type="nucleotide sequence ID" value="XM_038882996.1"/>
</dbReference>
<feature type="compositionally biased region" description="Low complexity" evidence="1">
    <location>
        <begin position="122"/>
        <end position="140"/>
    </location>
</feature>
<name>A0A9P6LQI1_9PEZI</name>
<feature type="compositionally biased region" description="Basic residues" evidence="1">
    <location>
        <begin position="349"/>
        <end position="362"/>
    </location>
</feature>
<feature type="compositionally biased region" description="Polar residues" evidence="1">
    <location>
        <begin position="259"/>
        <end position="269"/>
    </location>
</feature>
<keyword evidence="3" id="KW-1185">Reference proteome</keyword>
<evidence type="ECO:0000313" key="2">
    <source>
        <dbReference type="EMBL" id="KAF9882240.1"/>
    </source>
</evidence>
<proteinExistence type="predicted"/>
<reference evidence="2" key="1">
    <citation type="submission" date="2020-03" db="EMBL/GenBank/DDBJ databases">
        <authorList>
            <person name="He L."/>
        </authorList>
    </citation>
    <scope>NUCLEOTIDE SEQUENCE</scope>
    <source>
        <strain evidence="2">CkLH20</strain>
    </source>
</reference>
<feature type="compositionally biased region" description="Basic and acidic residues" evidence="1">
    <location>
        <begin position="155"/>
        <end position="166"/>
    </location>
</feature>
<feature type="region of interest" description="Disordered" evidence="1">
    <location>
        <begin position="61"/>
        <end position="86"/>
    </location>
</feature>
<feature type="compositionally biased region" description="Polar residues" evidence="1">
    <location>
        <begin position="106"/>
        <end position="117"/>
    </location>
</feature>
<feature type="compositionally biased region" description="Polar residues" evidence="1">
    <location>
        <begin position="65"/>
        <end position="79"/>
    </location>
</feature>
<accession>A0A9P6LQI1</accession>